<dbReference type="RefSeq" id="XP_003074580.1">
    <property type="nucleotide sequence ID" value="XM_003074533.1"/>
</dbReference>
<keyword evidence="5 10" id="KW-0472">Membrane</keyword>
<evidence type="ECO:0000256" key="3">
    <source>
        <dbReference type="ARBA" id="ARBA00022927"/>
    </source>
</evidence>
<comment type="similarity">
    <text evidence="1 10">Belongs to the peroxin-14 family.</text>
</comment>
<dbReference type="AlphaFoldDB" id="Q01FR3"/>
<dbReference type="InParanoid" id="Q01FR3"/>
<dbReference type="OrthoDB" id="441517at2759"/>
<dbReference type="InterPro" id="IPR006785">
    <property type="entry name" value="Pex14_N"/>
</dbReference>
<evidence type="ECO:0000256" key="9">
    <source>
        <dbReference type="ARBA" id="ARBA00046271"/>
    </source>
</evidence>
<dbReference type="Pfam" id="PF04695">
    <property type="entry name" value="Pex14_N"/>
    <property type="match status" value="1"/>
</dbReference>
<dbReference type="OMA" id="QIRLEMA"/>
<evidence type="ECO:0000256" key="2">
    <source>
        <dbReference type="ARBA" id="ARBA00022448"/>
    </source>
</evidence>
<evidence type="ECO:0000256" key="11">
    <source>
        <dbReference type="SAM" id="Coils"/>
    </source>
</evidence>
<keyword evidence="11" id="KW-0175">Coiled coil</keyword>
<dbReference type="EMBL" id="CAID01000001">
    <property type="protein sequence ID" value="CAL50431.1"/>
    <property type="molecule type" value="Genomic_DNA"/>
</dbReference>
<evidence type="ECO:0000256" key="1">
    <source>
        <dbReference type="ARBA" id="ARBA00005443"/>
    </source>
</evidence>
<organism evidence="15 17">
    <name type="scientific">Ostreococcus tauri</name>
    <name type="common">Marine green alga</name>
    <dbReference type="NCBI Taxonomy" id="70448"/>
    <lineage>
        <taxon>Eukaryota</taxon>
        <taxon>Viridiplantae</taxon>
        <taxon>Chlorophyta</taxon>
        <taxon>Mamiellophyceae</taxon>
        <taxon>Mamiellales</taxon>
        <taxon>Bathycoccaceae</taxon>
        <taxon>Ostreococcus</taxon>
    </lineage>
</organism>
<evidence type="ECO:0000259" key="14">
    <source>
        <dbReference type="Pfam" id="PF17733"/>
    </source>
</evidence>
<dbReference type="Proteomes" id="UP000009170">
    <property type="component" value="Unassembled WGS sequence"/>
</dbReference>
<dbReference type="Pfam" id="PF17733">
    <property type="entry name" value="KPWE_dom"/>
    <property type="match status" value="1"/>
</dbReference>
<evidence type="ECO:0000313" key="16">
    <source>
        <dbReference type="EMBL" id="OUS42459.1"/>
    </source>
</evidence>
<accession>A0A1Y5HYX0</accession>
<evidence type="ECO:0000256" key="12">
    <source>
        <dbReference type="SAM" id="MobiDB-lite"/>
    </source>
</evidence>
<proteinExistence type="inferred from homology"/>
<feature type="domain" description="Peroxisome membrane anchor protein Pex14p N-terminal" evidence="13">
    <location>
        <begin position="3"/>
        <end position="47"/>
    </location>
</feature>
<gene>
    <name evidence="16" type="ORF">BE221DRAFT_62249</name>
    <name evidence="15" type="ORF">OT_ostta01g05250</name>
</gene>
<dbReference type="GeneID" id="9832486"/>
<dbReference type="InterPro" id="IPR040554">
    <property type="entry name" value="KPWE_PEX14_dom"/>
</dbReference>
<dbReference type="PANTHER" id="PTHR23058:SF0">
    <property type="entry name" value="PEROXISOMAL MEMBRANE PROTEIN PEX14"/>
    <property type="match status" value="1"/>
</dbReference>
<dbReference type="GO" id="GO:0005102">
    <property type="term" value="F:signaling receptor binding"/>
    <property type="evidence" value="ECO:0007669"/>
    <property type="project" value="TreeGrafter"/>
</dbReference>
<dbReference type="GO" id="GO:1990429">
    <property type="term" value="C:peroxisomal importomer complex"/>
    <property type="evidence" value="ECO:0007669"/>
    <property type="project" value="TreeGrafter"/>
</dbReference>
<dbReference type="KEGG" id="ota:OT_ostta01g05250"/>
<dbReference type="FunCoup" id="Q01FR3">
    <property type="interactions" value="892"/>
</dbReference>
<dbReference type="GO" id="GO:0005778">
    <property type="term" value="C:peroxisomal membrane"/>
    <property type="evidence" value="ECO:0007669"/>
    <property type="project" value="UniProtKB-SubCell"/>
</dbReference>
<dbReference type="PANTHER" id="PTHR23058">
    <property type="entry name" value="PEROXISOMAL MEMBRANE PROTEIN PEX14"/>
    <property type="match status" value="1"/>
</dbReference>
<dbReference type="InterPro" id="IPR036388">
    <property type="entry name" value="WH-like_DNA-bd_sf"/>
</dbReference>
<evidence type="ECO:0000313" key="17">
    <source>
        <dbReference type="Proteomes" id="UP000009170"/>
    </source>
</evidence>
<comment type="subcellular location">
    <subcellularLocation>
        <location evidence="9 10">Peroxisome membrane</location>
    </subcellularLocation>
</comment>
<keyword evidence="17" id="KW-1185">Reference proteome</keyword>
<feature type="compositionally biased region" description="Polar residues" evidence="12">
    <location>
        <begin position="245"/>
        <end position="265"/>
    </location>
</feature>
<evidence type="ECO:0000256" key="10">
    <source>
        <dbReference type="RuleBase" id="RU367032"/>
    </source>
</evidence>
<accession>Q01FR3</accession>
<reference evidence="15 17" key="1">
    <citation type="journal article" date="2006" name="Proc. Natl. Acad. Sci. U.S.A.">
        <title>Genome analysis of the smallest free-living eukaryote Ostreococcus tauri unveils many unique features.</title>
        <authorList>
            <person name="Derelle E."/>
            <person name="Ferraz C."/>
            <person name="Rombauts S."/>
            <person name="Rouze P."/>
            <person name="Worden A.Z."/>
            <person name="Robbens S."/>
            <person name="Partensky F."/>
            <person name="Degroeve S."/>
            <person name="Echeynie S."/>
            <person name="Cooke R."/>
            <person name="Saeys Y."/>
            <person name="Wuyts J."/>
            <person name="Jabbari K."/>
            <person name="Bowler C."/>
            <person name="Panaud O."/>
            <person name="Piegu B."/>
            <person name="Ball S.G."/>
            <person name="Ral J.-P."/>
            <person name="Bouget F.-Y."/>
            <person name="Piganeau G."/>
            <person name="De Baets B."/>
            <person name="Picard A."/>
            <person name="Delseny M."/>
            <person name="Demaille J."/>
            <person name="Van de Peer Y."/>
            <person name="Moreau H."/>
        </authorList>
    </citation>
    <scope>NUCLEOTIDE SEQUENCE [LARGE SCALE GENOMIC DNA]</scope>
    <source>
        <strain evidence="15 17">OTTH0595</strain>
    </source>
</reference>
<evidence type="ECO:0000256" key="8">
    <source>
        <dbReference type="ARBA" id="ARBA00029691"/>
    </source>
</evidence>
<name>Q01FR3_OSTTA</name>
<accession>A0A454Y0D8</accession>
<dbReference type="Gene3D" id="1.10.10.10">
    <property type="entry name" value="Winged helix-like DNA-binding domain superfamily/Winged helix DNA-binding domain"/>
    <property type="match status" value="1"/>
</dbReference>
<evidence type="ECO:0000256" key="4">
    <source>
        <dbReference type="ARBA" id="ARBA00023010"/>
    </source>
</evidence>
<protein>
    <recommendedName>
        <fullName evidence="7 10">Peroxisomal membrane protein PEX14</fullName>
    </recommendedName>
    <alternativeName>
        <fullName evidence="8 10">Peroxin-14</fullName>
    </alternativeName>
</protein>
<evidence type="ECO:0000256" key="7">
    <source>
        <dbReference type="ARBA" id="ARBA00029502"/>
    </source>
</evidence>
<keyword evidence="4" id="KW-0811">Translocation</keyword>
<feature type="domain" description="Peroxisomal membrane protein PEX14-like KPWE" evidence="14">
    <location>
        <begin position="278"/>
        <end position="326"/>
    </location>
</feature>
<keyword evidence="6 10" id="KW-0576">Peroxisome</keyword>
<dbReference type="Proteomes" id="UP000195557">
    <property type="component" value="Unassembled WGS sequence"/>
</dbReference>
<dbReference type="EMBL" id="KZ155838">
    <property type="protein sequence ID" value="OUS42459.1"/>
    <property type="molecule type" value="Genomic_DNA"/>
</dbReference>
<sequence>MGEDAIASAVTFLRHPNVRASADARAKRGFLEGKGLREDEIDEAFRRAGEDASASGEGGGVKMPAEGVKGSMASSALRLVALVGAGYLAYPSARRLLERARDYLEKKGDAESGKEGTTATVMSTPMVTPRTEFTSDGLTPELTRRLELVVESAERAEERAVELREEMKRDVRESVRDLKSDLETQIRLEMAELKRAYTESPVRTSSAKNETWPLKASPPESESDGESDAFTPESRMKPPRYDVSQIATTPSEQPNYFSALQTQRPPNRASDESLVDPPHPGNFMDILQMLENGKTPPGIKDVDDTPPNPNAAIPTSSANRPGKPWEATPSFGSNGRSFMEEDVPIKRVQGNSTSDSTWKPPPAPEFSRVMSTASSSETNERAAMSPKSPRRSVDDKSDRAKDASHYAKTLI</sequence>
<evidence type="ECO:0000256" key="5">
    <source>
        <dbReference type="ARBA" id="ARBA00023136"/>
    </source>
</evidence>
<reference evidence="15" key="2">
    <citation type="journal article" date="2014" name="BMC Genomics">
        <title>An improved genome of the model marine alga Ostreococcus tauri unfolds by assessing Illumina de novo assemblies.</title>
        <authorList>
            <person name="Blanc-Mathieu R."/>
            <person name="Verhelst B."/>
            <person name="Derelle E."/>
            <person name="Rombauts S."/>
            <person name="Bouget F.Y."/>
            <person name="Carre I."/>
            <person name="Chateau A."/>
            <person name="Eyre-Walker A."/>
            <person name="Grimsley N."/>
            <person name="Moreau H."/>
            <person name="Piegu B."/>
            <person name="Rivals E."/>
            <person name="Schackwitz W."/>
            <person name="Van de Peer Y."/>
            <person name="Piganeau G."/>
        </authorList>
    </citation>
    <scope>NUCLEOTIDE SEQUENCE</scope>
    <source>
        <strain evidence="15">RCC4221</strain>
    </source>
</reference>
<feature type="compositionally biased region" description="Basic and acidic residues" evidence="12">
    <location>
        <begin position="391"/>
        <end position="405"/>
    </location>
</feature>
<evidence type="ECO:0000313" key="15">
    <source>
        <dbReference type="EMBL" id="CAL50431.1"/>
    </source>
</evidence>
<keyword evidence="2 10" id="KW-0813">Transport</keyword>
<reference evidence="16" key="3">
    <citation type="submission" date="2017-04" db="EMBL/GenBank/DDBJ databases">
        <title>Population genomics of picophytoplankton unveils novel chromosome hypervariability.</title>
        <authorList>
            <consortium name="DOE Joint Genome Institute"/>
            <person name="Blanc-Mathieu R."/>
            <person name="Krasovec M."/>
            <person name="Hebrard M."/>
            <person name="Yau S."/>
            <person name="Desgranges E."/>
            <person name="Martin J."/>
            <person name="Schackwitz W."/>
            <person name="Kuo A."/>
            <person name="Salin G."/>
            <person name="Donnadieu C."/>
            <person name="Desdevises Y."/>
            <person name="Sanchez-Ferandin S."/>
            <person name="Moreau H."/>
            <person name="Rivals E."/>
            <person name="Grigoriev I.V."/>
            <person name="Grimsley N."/>
            <person name="Eyre-Walker A."/>
            <person name="Piganeau G."/>
        </authorList>
    </citation>
    <scope>NUCLEOTIDE SEQUENCE [LARGE SCALE GENOMIC DNA]</scope>
    <source>
        <strain evidence="16">RCC 1115</strain>
    </source>
</reference>
<evidence type="ECO:0000259" key="13">
    <source>
        <dbReference type="Pfam" id="PF04695"/>
    </source>
</evidence>
<feature type="region of interest" description="Disordered" evidence="12">
    <location>
        <begin position="197"/>
        <end position="411"/>
    </location>
</feature>
<dbReference type="GO" id="GO:0016560">
    <property type="term" value="P:protein import into peroxisome matrix, docking"/>
    <property type="evidence" value="ECO:0007669"/>
    <property type="project" value="UniProtKB-UniRule"/>
</dbReference>
<comment type="function">
    <text evidence="10">Component of the PEX13-PEX14 docking complex, a translocon channel that specifically mediates the import of peroxisomal cargo proteins bound to PEX5 receptor. The PEX13-PEX14 docking complex forms a large import pore which can be opened to a diameter of about 9 nm. Mechanistically, PEX5 receptor along with cargo proteins associates with the PEX14 subunit of the PEX13-PEX14 docking complex in the cytosol, leading to the insertion of the receptor into the organelle membrane with the concomitant translocation of the cargo into the peroxisome matrix.</text>
</comment>
<keyword evidence="3 10" id="KW-0653">Protein transport</keyword>
<dbReference type="STRING" id="70448.Q01FR3"/>
<feature type="coiled-coil region" evidence="11">
    <location>
        <begin position="146"/>
        <end position="173"/>
    </location>
</feature>
<evidence type="ECO:0000256" key="6">
    <source>
        <dbReference type="ARBA" id="ARBA00023140"/>
    </source>
</evidence>
<dbReference type="InterPro" id="IPR025655">
    <property type="entry name" value="PEX14"/>
</dbReference>